<proteinExistence type="predicted"/>
<dbReference type="STRING" id="1640674.SAMN05216323_11094"/>
<evidence type="ECO:0000313" key="2">
    <source>
        <dbReference type="Proteomes" id="UP000199452"/>
    </source>
</evidence>
<evidence type="ECO:0000313" key="1">
    <source>
        <dbReference type="EMBL" id="SDD22848.1"/>
    </source>
</evidence>
<reference evidence="1 2" key="1">
    <citation type="submission" date="2016-09" db="EMBL/GenBank/DDBJ databases">
        <authorList>
            <person name="Capua I."/>
            <person name="De Benedictis P."/>
            <person name="Joannis T."/>
            <person name="Lombin L.H."/>
            <person name="Cattoli G."/>
        </authorList>
    </citation>
    <scope>NUCLEOTIDE SEQUENCE [LARGE SCALE GENOMIC DNA]</scope>
    <source>
        <strain evidence="1 2">A7P-90m</strain>
    </source>
</reference>
<keyword evidence="2" id="KW-1185">Reference proteome</keyword>
<dbReference type="OrthoDB" id="1119476at2"/>
<dbReference type="RefSeq" id="WP_092440955.1">
    <property type="nucleotide sequence ID" value="NZ_FMYP01000109.1"/>
</dbReference>
<dbReference type="EMBL" id="FMYP01000109">
    <property type="protein sequence ID" value="SDD22848.1"/>
    <property type="molecule type" value="Genomic_DNA"/>
</dbReference>
<dbReference type="Proteomes" id="UP000199452">
    <property type="component" value="Unassembled WGS sequence"/>
</dbReference>
<name>A0A1G6T1D8_9BACT</name>
<evidence type="ECO:0008006" key="3">
    <source>
        <dbReference type="Google" id="ProtNLM"/>
    </source>
</evidence>
<gene>
    <name evidence="1" type="ORF">SAMN05216323_11094</name>
</gene>
<sequence>MKRLLFLLAGTVIIGQSCLKNDDCNDCFSGPALFGFTLMPTELLANKDTASLIPSVYKLDTIRLYYFDGDIKKNVALGYGRINEKGDYLVSTDISVVSASKNINTFYLYLNQQDTDTIYFACKLVNDGCCTSYSYDSLSYNGKKMLYYKNSSLRYAVKPQPNIR</sequence>
<organism evidence="1 2">
    <name type="scientific">Williamwhitmania taraxaci</name>
    <dbReference type="NCBI Taxonomy" id="1640674"/>
    <lineage>
        <taxon>Bacteria</taxon>
        <taxon>Pseudomonadati</taxon>
        <taxon>Bacteroidota</taxon>
        <taxon>Bacteroidia</taxon>
        <taxon>Bacteroidales</taxon>
        <taxon>Williamwhitmaniaceae</taxon>
        <taxon>Williamwhitmania</taxon>
    </lineage>
</organism>
<dbReference type="PROSITE" id="PS51257">
    <property type="entry name" value="PROKAR_LIPOPROTEIN"/>
    <property type="match status" value="1"/>
</dbReference>
<protein>
    <recommendedName>
        <fullName evidence="3">Lipoprotein</fullName>
    </recommendedName>
</protein>
<accession>A0A1G6T1D8</accession>
<dbReference type="AlphaFoldDB" id="A0A1G6T1D8"/>